<organism evidence="1 2">
    <name type="scientific">Nitrosopumilus adriaticus</name>
    <dbReference type="NCBI Taxonomy" id="1580092"/>
    <lineage>
        <taxon>Archaea</taxon>
        <taxon>Nitrososphaerota</taxon>
        <taxon>Nitrososphaeria</taxon>
        <taxon>Nitrosopumilales</taxon>
        <taxon>Nitrosopumilaceae</taxon>
        <taxon>Nitrosopumilus</taxon>
    </lineage>
</organism>
<dbReference type="OrthoDB" id="9412at2157"/>
<dbReference type="AlphaFoldDB" id="A0A0D5C0D9"/>
<reference evidence="2" key="1">
    <citation type="submission" date="2015-03" db="EMBL/GenBank/DDBJ databases">
        <title>Characterization of two novel Thaumarchaeota isolated from the Northern Adriatic Sea.</title>
        <authorList>
            <person name="Bayer B."/>
            <person name="Vojvoda J."/>
            <person name="Offre P."/>
            <person name="Srivastava A."/>
            <person name="Elisabeth N."/>
            <person name="Garcia J.A.L."/>
            <person name="Schleper C."/>
            <person name="Herndl G.J."/>
        </authorList>
    </citation>
    <scope>NUCLEOTIDE SEQUENCE [LARGE SCALE GENOMIC DNA]</scope>
    <source>
        <strain evidence="2">NF5</strain>
    </source>
</reference>
<evidence type="ECO:0000313" key="2">
    <source>
        <dbReference type="Proteomes" id="UP000032408"/>
    </source>
</evidence>
<dbReference type="HOGENOM" id="CLU_100103_1_0_2"/>
<sequence length="177" mass="20524">MSDEQKKKTETMSFRLDGSVLDKIRAESESQGVSLNVLANKIFSRYVDWDMFEPKVGMIPVAKPIVSALFEKLSEEETVELARQIGQSIVSDISTFMKGTMDIDSFVSWFVTRMKISDFEMNHTINGSKHSYIIKHDLGYNWSLYHKTVLELIFNNVLEKKIDFQIKDMMMELSFEK</sequence>
<gene>
    <name evidence="1" type="ORF">NADRNF5_0578</name>
</gene>
<evidence type="ECO:0000313" key="1">
    <source>
        <dbReference type="EMBL" id="AJW70274.1"/>
    </source>
</evidence>
<proteinExistence type="predicted"/>
<dbReference type="GeneID" id="24819815"/>
<accession>A0A0D5C0D9</accession>
<protein>
    <submittedName>
        <fullName evidence="1">Uncharacterized protein</fullName>
    </submittedName>
</protein>
<dbReference type="KEGG" id="nin:NADRNF5_0578"/>
<name>A0A0D5C0D9_9ARCH</name>
<dbReference type="Proteomes" id="UP000032408">
    <property type="component" value="Chromosome"/>
</dbReference>
<dbReference type="EMBL" id="CP011070">
    <property type="protein sequence ID" value="AJW70274.1"/>
    <property type="molecule type" value="Genomic_DNA"/>
</dbReference>
<reference evidence="1 2" key="2">
    <citation type="journal article" date="2016" name="ISME J.">
        <title>Physiological and genomic characterization of two novel marine thaumarchaeal strains indicates niche differentiation.</title>
        <authorList>
            <person name="Bayer B."/>
            <person name="Vojvoda J."/>
            <person name="Offre P."/>
            <person name="Alves R.J."/>
            <person name="Elisabeth N.H."/>
            <person name="Garcia J.A."/>
            <person name="Volland J.M."/>
            <person name="Srivastava A."/>
            <person name="Schleper C."/>
            <person name="Herndl G.J."/>
        </authorList>
    </citation>
    <scope>NUCLEOTIDE SEQUENCE [LARGE SCALE GENOMIC DNA]</scope>
    <source>
        <strain evidence="1 2">NF5</strain>
    </source>
</reference>
<keyword evidence="2" id="KW-1185">Reference proteome</keyword>
<dbReference type="RefSeq" id="WP_048115522.1">
    <property type="nucleotide sequence ID" value="NZ_CP011070.1"/>
</dbReference>